<accession>K0U9Z8</accession>
<comment type="caution">
    <text evidence="3">The sequence shown here is derived from an EMBL/GenBank/DDBJ whole genome shotgun (WGS) entry which is preliminary data.</text>
</comment>
<dbReference type="SUPFAM" id="SSF51735">
    <property type="entry name" value="NAD(P)-binding Rossmann-fold domains"/>
    <property type="match status" value="1"/>
</dbReference>
<evidence type="ECO:0000313" key="4">
    <source>
        <dbReference type="Proteomes" id="UP000006072"/>
    </source>
</evidence>
<dbReference type="Proteomes" id="UP000006072">
    <property type="component" value="Unassembled WGS sequence"/>
</dbReference>
<dbReference type="InterPro" id="IPR036291">
    <property type="entry name" value="NAD(P)-bd_dom_sf"/>
</dbReference>
<dbReference type="PANTHER" id="PTHR12286">
    <property type="entry name" value="SACCHAROPINE DEHYDROGENASE-LIKE OXIDOREDUCTASE"/>
    <property type="match status" value="1"/>
</dbReference>
<dbReference type="HOGENOM" id="CLU_031002_0_2_11"/>
<dbReference type="GO" id="GO:0005886">
    <property type="term" value="C:plasma membrane"/>
    <property type="evidence" value="ECO:0007669"/>
    <property type="project" value="TreeGrafter"/>
</dbReference>
<organism evidence="3 4">
    <name type="scientific">Mycolicibacterium vaccae ATCC 25954</name>
    <dbReference type="NCBI Taxonomy" id="1194972"/>
    <lineage>
        <taxon>Bacteria</taxon>
        <taxon>Bacillati</taxon>
        <taxon>Actinomycetota</taxon>
        <taxon>Actinomycetes</taxon>
        <taxon>Mycobacteriales</taxon>
        <taxon>Mycobacteriaceae</taxon>
        <taxon>Mycolicibacterium</taxon>
    </lineage>
</organism>
<sequence length="416" mass="43645">MGAVRDLDIVLYGATGAVGSLTARYLAGRAPGVRVGLAGRSRERLEALRRSLGEPAGQWPLLVADVGAGSLQPVAARTRVLLSAVGPYGPHGMGAVEACAATGTDYLDLAAEVPFVRRSIDTCHEQAAATGARIVHSCGFDSIPSDLTVYALHRRVAADGAGELADTTCVLRNAVYASGFSPGTVDTMIELMRTGSGDAHTRRLLDDPYSLSPDRADEPDLGLQPDVSLHRGEEVAPELEGLWLSGYLMALYNTRCVRRSAALMGGAYGPRFRYRETASMGSSPVAPVMALMTNATISGAARLGGPYLQLFPPGTLRALTARPRTGHADSSRGHYRVETYTTTSGGARYLARMSQAGDPGYAATAVLFGESALALLLDRDRLPPRAGVLTPASAMGDALLARLSAAGVPVEVVRLR</sequence>
<evidence type="ECO:0000259" key="2">
    <source>
        <dbReference type="Pfam" id="PF03435"/>
    </source>
</evidence>
<comment type="similarity">
    <text evidence="1">Belongs to the saccharopine dehydrogenase family. Enoyl reductase subfamily.</text>
</comment>
<dbReference type="AlphaFoldDB" id="K0U9Z8"/>
<dbReference type="Gene3D" id="3.40.50.720">
    <property type="entry name" value="NAD(P)-binding Rossmann-like Domain"/>
    <property type="match status" value="1"/>
</dbReference>
<dbReference type="PATRIC" id="fig|1194972.3.peg.5886"/>
<keyword evidence="4" id="KW-1185">Reference proteome</keyword>
<dbReference type="Pfam" id="PF03435">
    <property type="entry name" value="Sacchrp_dh_NADP"/>
    <property type="match status" value="1"/>
</dbReference>
<dbReference type="eggNOG" id="COG3268">
    <property type="taxonomic scope" value="Bacteria"/>
</dbReference>
<dbReference type="InterPro" id="IPR005097">
    <property type="entry name" value="Sacchrp_dh_NADP-bd"/>
</dbReference>
<proteinExistence type="inferred from homology"/>
<reference evidence="3 4" key="1">
    <citation type="journal article" date="2012" name="J. Bacteriol.">
        <title>Complete Genome Sequence of Mycobacterium vaccae Type Strain ATCC 25954.</title>
        <authorList>
            <person name="Ho Y.S."/>
            <person name="Adroub S.A."/>
            <person name="Abadi M."/>
            <person name="Al Alwan B."/>
            <person name="Alkhateeb R."/>
            <person name="Gao G."/>
            <person name="Ragab A."/>
            <person name="Ali S."/>
            <person name="van Soolingen D."/>
            <person name="Bitter W."/>
            <person name="Pain A."/>
            <person name="Abdallah A.M."/>
        </authorList>
    </citation>
    <scope>NUCLEOTIDE SEQUENCE [LARGE SCALE GENOMIC DNA]</scope>
    <source>
        <strain evidence="3 4">ATCC 25954</strain>
    </source>
</reference>
<dbReference type="InterPro" id="IPR051276">
    <property type="entry name" value="Saccharopine_DH-like_oxidrdct"/>
</dbReference>
<dbReference type="RefSeq" id="WP_003928132.1">
    <property type="nucleotide sequence ID" value="NZ_JH814683.1"/>
</dbReference>
<protein>
    <submittedName>
        <fullName evidence="3">Saccharopine dehydrogenase</fullName>
    </submittedName>
</protein>
<name>K0U9Z8_MYCVA</name>
<evidence type="ECO:0000256" key="1">
    <source>
        <dbReference type="ARBA" id="ARBA00010591"/>
    </source>
</evidence>
<evidence type="ECO:0000313" key="3">
    <source>
        <dbReference type="EMBL" id="EJZ04207.1"/>
    </source>
</evidence>
<dbReference type="PANTHER" id="PTHR12286:SF5">
    <property type="entry name" value="SACCHAROPINE DEHYDROGENASE-LIKE OXIDOREDUCTASE"/>
    <property type="match status" value="1"/>
</dbReference>
<gene>
    <name evidence="3" type="ORF">MVAC_29790</name>
</gene>
<dbReference type="GO" id="GO:0009247">
    <property type="term" value="P:glycolipid biosynthetic process"/>
    <property type="evidence" value="ECO:0007669"/>
    <property type="project" value="TreeGrafter"/>
</dbReference>
<feature type="domain" description="Saccharopine dehydrogenase NADP binding" evidence="2">
    <location>
        <begin position="9"/>
        <end position="134"/>
    </location>
</feature>
<dbReference type="EMBL" id="ALQA01000139">
    <property type="protein sequence ID" value="EJZ04207.1"/>
    <property type="molecule type" value="Genomic_DNA"/>
</dbReference>